<proteinExistence type="predicted"/>
<evidence type="ECO:0000313" key="3">
    <source>
        <dbReference type="Proteomes" id="UP000638188"/>
    </source>
</evidence>
<accession>A0ABQ1PS22</accession>
<dbReference type="RefSeq" id="WP_223825393.1">
    <property type="nucleotide sequence ID" value="NZ_BMFF01000004.1"/>
</dbReference>
<dbReference type="NCBIfam" id="NF038354">
    <property type="entry name" value="trnsprt_adja_43"/>
    <property type="match status" value="1"/>
</dbReference>
<keyword evidence="1" id="KW-0812">Transmembrane</keyword>
<reference evidence="3" key="1">
    <citation type="journal article" date="2019" name="Int. J. Syst. Evol. Microbiol.">
        <title>The Global Catalogue of Microorganisms (GCM) 10K type strain sequencing project: providing services to taxonomists for standard genome sequencing and annotation.</title>
        <authorList>
            <consortium name="The Broad Institute Genomics Platform"/>
            <consortium name="The Broad Institute Genome Sequencing Center for Infectious Disease"/>
            <person name="Wu L."/>
            <person name="Ma J."/>
        </authorList>
    </citation>
    <scope>NUCLEOTIDE SEQUENCE [LARGE SCALE GENOMIC DNA]</scope>
    <source>
        <strain evidence="3">CGMCC 1.12482</strain>
    </source>
</reference>
<keyword evidence="1" id="KW-1133">Transmembrane helix</keyword>
<gene>
    <name evidence="2" type="ORF">GCM10007418_21700</name>
</gene>
<dbReference type="EMBL" id="BMFF01000004">
    <property type="protein sequence ID" value="GGD02139.1"/>
    <property type="molecule type" value="Genomic_DNA"/>
</dbReference>
<evidence type="ECO:0008006" key="4">
    <source>
        <dbReference type="Google" id="ProtNLM"/>
    </source>
</evidence>
<dbReference type="InterPro" id="IPR049820">
    <property type="entry name" value="Trnsprt_adja_ssu-like"/>
</dbReference>
<feature type="transmembrane region" description="Helical" evidence="1">
    <location>
        <begin position="6"/>
        <end position="29"/>
    </location>
</feature>
<keyword evidence="1" id="KW-0472">Membrane</keyword>
<protein>
    <recommendedName>
        <fullName evidence="4">Heme exporter protein D</fullName>
    </recommendedName>
</protein>
<dbReference type="Proteomes" id="UP000638188">
    <property type="component" value="Unassembled WGS sequence"/>
</dbReference>
<sequence>MQTFILGSYVLIWPLVSLAILAVIGVATWKDIQKARREKTELV</sequence>
<organism evidence="2 3">
    <name type="scientific">Halopseudomonas salina</name>
    <dbReference type="NCBI Taxonomy" id="1323744"/>
    <lineage>
        <taxon>Bacteria</taxon>
        <taxon>Pseudomonadati</taxon>
        <taxon>Pseudomonadota</taxon>
        <taxon>Gammaproteobacteria</taxon>
        <taxon>Pseudomonadales</taxon>
        <taxon>Pseudomonadaceae</taxon>
        <taxon>Halopseudomonas</taxon>
    </lineage>
</organism>
<keyword evidence="3" id="KW-1185">Reference proteome</keyword>
<evidence type="ECO:0000313" key="2">
    <source>
        <dbReference type="EMBL" id="GGD02139.1"/>
    </source>
</evidence>
<name>A0ABQ1PS22_9GAMM</name>
<comment type="caution">
    <text evidence="2">The sequence shown here is derived from an EMBL/GenBank/DDBJ whole genome shotgun (WGS) entry which is preliminary data.</text>
</comment>
<evidence type="ECO:0000256" key="1">
    <source>
        <dbReference type="SAM" id="Phobius"/>
    </source>
</evidence>